<protein>
    <submittedName>
        <fullName evidence="12">Pyrophosphate--fructose 6-phosphate 1-phosphotransferase subunit beta</fullName>
    </submittedName>
</protein>
<reference evidence="12" key="1">
    <citation type="submission" date="2020-06" db="EMBL/GenBank/DDBJ databases">
        <authorList>
            <person name="Li T."/>
            <person name="Hu X."/>
            <person name="Zhang T."/>
            <person name="Song X."/>
            <person name="Zhang H."/>
            <person name="Dai N."/>
            <person name="Sheng W."/>
            <person name="Hou X."/>
            <person name="Wei L."/>
        </authorList>
    </citation>
    <scope>NUCLEOTIDE SEQUENCE</scope>
    <source>
        <strain evidence="12">G02</strain>
        <tissue evidence="12">Leaf</tissue>
    </source>
</reference>
<accession>A0AAW2LR12</accession>
<organism evidence="12">
    <name type="scientific">Sesamum radiatum</name>
    <name type="common">Black benniseed</name>
    <dbReference type="NCBI Taxonomy" id="300843"/>
    <lineage>
        <taxon>Eukaryota</taxon>
        <taxon>Viridiplantae</taxon>
        <taxon>Streptophyta</taxon>
        <taxon>Embryophyta</taxon>
        <taxon>Tracheophyta</taxon>
        <taxon>Spermatophyta</taxon>
        <taxon>Magnoliopsida</taxon>
        <taxon>eudicotyledons</taxon>
        <taxon>Gunneridae</taxon>
        <taxon>Pentapetalae</taxon>
        <taxon>asterids</taxon>
        <taxon>lamiids</taxon>
        <taxon>Lamiales</taxon>
        <taxon>Pedaliaceae</taxon>
        <taxon>Sesamum</taxon>
    </lineage>
</organism>
<dbReference type="InterPro" id="IPR022953">
    <property type="entry name" value="ATP_PFK"/>
</dbReference>
<dbReference type="Pfam" id="PF00365">
    <property type="entry name" value="PFK"/>
    <property type="match status" value="1"/>
</dbReference>
<dbReference type="InterPro" id="IPR035966">
    <property type="entry name" value="PKF_sf"/>
</dbReference>
<dbReference type="Gene3D" id="1.10.10.480">
    <property type="entry name" value="Phosphofructokinase, domain 3"/>
    <property type="match status" value="1"/>
</dbReference>
<dbReference type="PRINTS" id="PR00476">
    <property type="entry name" value="PHFRCTKINASE"/>
</dbReference>
<dbReference type="NCBIfam" id="NF005482">
    <property type="entry name" value="PRK07085.1"/>
    <property type="match status" value="1"/>
</dbReference>
<dbReference type="Gene3D" id="3.40.50.460">
    <property type="entry name" value="Phosphofructokinase domain"/>
    <property type="match status" value="1"/>
</dbReference>
<evidence type="ECO:0000256" key="6">
    <source>
        <dbReference type="ARBA" id="ARBA00022723"/>
    </source>
</evidence>
<evidence type="ECO:0000313" key="12">
    <source>
        <dbReference type="EMBL" id="KAL0321103.1"/>
    </source>
</evidence>
<name>A0AAW2LR12_SESRA</name>
<dbReference type="GO" id="GO:0047334">
    <property type="term" value="F:diphosphate-fructose-6-phosphate 1-phosphotransferase activity"/>
    <property type="evidence" value="ECO:0007669"/>
    <property type="project" value="UniProtKB-EC"/>
</dbReference>
<evidence type="ECO:0000256" key="9">
    <source>
        <dbReference type="ARBA" id="ARBA00023152"/>
    </source>
</evidence>
<dbReference type="GO" id="GO:0015979">
    <property type="term" value="P:photosynthesis"/>
    <property type="evidence" value="ECO:0007669"/>
    <property type="project" value="TreeGrafter"/>
</dbReference>
<proteinExistence type="predicted"/>
<dbReference type="EMBL" id="JACGWJ010000024">
    <property type="protein sequence ID" value="KAL0321103.1"/>
    <property type="molecule type" value="Genomic_DNA"/>
</dbReference>
<keyword evidence="7" id="KW-0418">Kinase</keyword>
<dbReference type="InterPro" id="IPR011183">
    <property type="entry name" value="PfpB_PPi_PFK"/>
</dbReference>
<feature type="domain" description="Phosphofructokinase" evidence="11">
    <location>
        <begin position="95"/>
        <end position="339"/>
    </location>
</feature>
<evidence type="ECO:0000256" key="3">
    <source>
        <dbReference type="ARBA" id="ARBA00022490"/>
    </source>
</evidence>
<keyword evidence="8" id="KW-0460">Magnesium</keyword>
<comment type="caution">
    <text evidence="12">The sequence shown here is derived from an EMBL/GenBank/DDBJ whole genome shotgun (WGS) entry which is preliminary data.</text>
</comment>
<dbReference type="SUPFAM" id="SSF53784">
    <property type="entry name" value="Phosphofructokinase"/>
    <property type="match status" value="1"/>
</dbReference>
<dbReference type="GO" id="GO:0046872">
    <property type="term" value="F:metal ion binding"/>
    <property type="evidence" value="ECO:0007669"/>
    <property type="project" value="UniProtKB-KW"/>
</dbReference>
<dbReference type="AlphaFoldDB" id="A0AAW2LR12"/>
<evidence type="ECO:0000259" key="11">
    <source>
        <dbReference type="Pfam" id="PF00365"/>
    </source>
</evidence>
<dbReference type="GO" id="GO:0005829">
    <property type="term" value="C:cytosol"/>
    <property type="evidence" value="ECO:0007669"/>
    <property type="project" value="TreeGrafter"/>
</dbReference>
<dbReference type="GO" id="GO:0006002">
    <property type="term" value="P:fructose 6-phosphate metabolic process"/>
    <property type="evidence" value="ECO:0007669"/>
    <property type="project" value="InterPro"/>
</dbReference>
<dbReference type="InterPro" id="IPR000023">
    <property type="entry name" value="Phosphofructokinase_dom"/>
</dbReference>
<dbReference type="FunFam" id="1.10.10.480:FF:000002">
    <property type="entry name" value="Pyrophosphate--fructose 6-phosphate 1-phosphotransferase subunit beta"/>
    <property type="match status" value="1"/>
</dbReference>
<comment type="function">
    <text evidence="2">Catalyzes the phosphorylation of D-fructose 6-phosphate, the first committing step of glycolysis. Uses inorganic phosphate (PPi) as phosphoryl donor instead of ATP like common ATP-dependent phosphofructokinases (ATP-PFKs), which renders the reaction reversible, and can thus function both in glycolysis and gluconeogenesis. Consistently, PPi-PFK can replace the enzymes of both the forward (ATP-PFK) and reverse (fructose-bisphosphatase (FBPase)) reactions.</text>
</comment>
<dbReference type="PANTHER" id="PTHR43650">
    <property type="entry name" value="PYROPHOSPHATE--FRUCTOSE 6-PHOSPHATE 1-PHOSPHOTRANSFERASE"/>
    <property type="match status" value="1"/>
</dbReference>
<dbReference type="NCBIfam" id="TIGR02477">
    <property type="entry name" value="PFKA_PPi"/>
    <property type="match status" value="1"/>
</dbReference>
<comment type="cofactor">
    <cofactor evidence="1">
        <name>Mg(2+)</name>
        <dbReference type="ChEBI" id="CHEBI:18420"/>
    </cofactor>
</comment>
<evidence type="ECO:0000256" key="7">
    <source>
        <dbReference type="ARBA" id="ARBA00022777"/>
    </source>
</evidence>
<dbReference type="GO" id="GO:0005524">
    <property type="term" value="F:ATP binding"/>
    <property type="evidence" value="ECO:0007669"/>
    <property type="project" value="InterPro"/>
</dbReference>
<gene>
    <name evidence="12" type="ORF">Sradi_5371800</name>
</gene>
<evidence type="ECO:0000256" key="1">
    <source>
        <dbReference type="ARBA" id="ARBA00001946"/>
    </source>
</evidence>
<keyword evidence="4" id="KW-0021">Allosteric enzyme</keyword>
<evidence type="ECO:0000256" key="8">
    <source>
        <dbReference type="ARBA" id="ARBA00022842"/>
    </source>
</evidence>
<dbReference type="GO" id="GO:0009749">
    <property type="term" value="P:response to glucose"/>
    <property type="evidence" value="ECO:0007669"/>
    <property type="project" value="TreeGrafter"/>
</dbReference>
<evidence type="ECO:0000256" key="4">
    <source>
        <dbReference type="ARBA" id="ARBA00022533"/>
    </source>
</evidence>
<evidence type="ECO:0000256" key="2">
    <source>
        <dbReference type="ARBA" id="ARBA00003138"/>
    </source>
</evidence>
<keyword evidence="5" id="KW-0808">Transferase</keyword>
<reference evidence="12" key="2">
    <citation type="journal article" date="2024" name="Plant">
        <title>Genomic evolution and insights into agronomic trait innovations of Sesamum species.</title>
        <authorList>
            <person name="Miao H."/>
            <person name="Wang L."/>
            <person name="Qu L."/>
            <person name="Liu H."/>
            <person name="Sun Y."/>
            <person name="Le M."/>
            <person name="Wang Q."/>
            <person name="Wei S."/>
            <person name="Zheng Y."/>
            <person name="Lin W."/>
            <person name="Duan Y."/>
            <person name="Cao H."/>
            <person name="Xiong S."/>
            <person name="Wang X."/>
            <person name="Wei L."/>
            <person name="Li C."/>
            <person name="Ma Q."/>
            <person name="Ju M."/>
            <person name="Zhao R."/>
            <person name="Li G."/>
            <person name="Mu C."/>
            <person name="Tian Q."/>
            <person name="Mei H."/>
            <person name="Zhang T."/>
            <person name="Gao T."/>
            <person name="Zhang H."/>
        </authorList>
    </citation>
    <scope>NUCLEOTIDE SEQUENCE</scope>
    <source>
        <strain evidence="12">G02</strain>
    </source>
</reference>
<evidence type="ECO:0000256" key="10">
    <source>
        <dbReference type="ARBA" id="ARBA00048072"/>
    </source>
</evidence>
<keyword evidence="6" id="KW-0479">Metal-binding</keyword>
<dbReference type="Gene3D" id="3.40.50.450">
    <property type="match status" value="1"/>
</dbReference>
<evidence type="ECO:0000256" key="5">
    <source>
        <dbReference type="ARBA" id="ARBA00022679"/>
    </source>
</evidence>
<keyword evidence="9" id="KW-0324">Glycolysis</keyword>
<sequence>MAAALVANGEVTAVKSPNTGRYAAVYSEVQNSRLDHPLPLPSVLRNPFKVVDGPPSSAAGNPDEIAKLFPCLFGQPSATLVPADSSDNSSGQGLKIGVVLSGGQASGIFDYLQDRCKGSTLYGFKGGPAGIMKCKYVVLTSEYIYPYRNQGGFDMICSGRDKIETPEQFKQAEETAVKLDLDGLVVIGGDDSNTNACLLAENFRSKNLKTRVIGCPKTIDGDLKCKEVPTSFGFDTACKIYAEMIGNVMIDARSTGKYYHFVRLMGRAASHITLECALQTHPNVTLIGEEVAAKKQTLKNVTDYIADVICKRAELGFNYGVILIPEGLIDFIPEVQQLIAELNEILAHDIVDEAGVWKKKLTPQSLQLFDFLPPAIQDQLMLERDPHGNVQVAKIETEKMLIQMVETELEVRKQGAAYKGQFKGQSHFFGWETWLLQLQNGLLVEQH</sequence>
<dbReference type="GO" id="GO:0003872">
    <property type="term" value="F:6-phosphofructokinase activity"/>
    <property type="evidence" value="ECO:0007669"/>
    <property type="project" value="InterPro"/>
</dbReference>
<comment type="catalytic activity">
    <reaction evidence="10">
        <text>beta-D-fructose 6-phosphate + diphosphate = beta-D-fructose 1,6-bisphosphate + phosphate + H(+)</text>
        <dbReference type="Rhea" id="RHEA:13613"/>
        <dbReference type="ChEBI" id="CHEBI:15378"/>
        <dbReference type="ChEBI" id="CHEBI:32966"/>
        <dbReference type="ChEBI" id="CHEBI:33019"/>
        <dbReference type="ChEBI" id="CHEBI:43474"/>
        <dbReference type="ChEBI" id="CHEBI:57634"/>
        <dbReference type="EC" id="2.7.1.90"/>
    </reaction>
</comment>
<dbReference type="PANTHER" id="PTHR43650:SF1">
    <property type="entry name" value="PYROPHOSPHATE--FRUCTOSE 6-PHOSPHATE 1-PHOSPHOTRANSFERASE SUBUNIT BETA 2"/>
    <property type="match status" value="1"/>
</dbReference>
<keyword evidence="3" id="KW-0963">Cytoplasm</keyword>